<reference evidence="11" key="1">
    <citation type="submission" date="2017-11" db="EMBL/GenBank/DDBJ databases">
        <title>Phenotypic and genomic properties of facultatively anaerobic sulfur-reducing natronoarchaea from hypersaline soda lakes.</title>
        <authorList>
            <person name="Sorokin D.Y."/>
            <person name="Kublanov I.V."/>
            <person name="Roman P."/>
            <person name="Sinninghe Damste J.S."/>
            <person name="Golyshin P.N."/>
            <person name="Rojo D."/>
            <person name="Ciordia S."/>
            <person name="Mena M.D.C."/>
            <person name="Ferrer M."/>
            <person name="Messina E."/>
            <person name="Smedile F."/>
            <person name="La Spada G."/>
            <person name="La Cono V."/>
            <person name="Yakimov M.M."/>
        </authorList>
    </citation>
    <scope>NUCLEOTIDE SEQUENCE [LARGE SCALE GENOMIC DNA]</scope>
    <source>
        <strain evidence="11">AArc-Sl</strain>
    </source>
</reference>
<evidence type="ECO:0000256" key="4">
    <source>
        <dbReference type="ARBA" id="ARBA00022679"/>
    </source>
</evidence>
<dbReference type="EMBL" id="CP025066">
    <property type="protein sequence ID" value="AUX09386.1"/>
    <property type="molecule type" value="Genomic_DNA"/>
</dbReference>
<keyword evidence="3 10" id="KW-0032">Aminotransferase</keyword>
<evidence type="ECO:0000256" key="1">
    <source>
        <dbReference type="ARBA" id="ARBA00001933"/>
    </source>
</evidence>
<dbReference type="EC" id="2.6.1.51" evidence="10"/>
<dbReference type="Pfam" id="PF00266">
    <property type="entry name" value="Aminotran_5"/>
    <property type="match status" value="1"/>
</dbReference>
<dbReference type="Gene3D" id="3.40.640.10">
    <property type="entry name" value="Type I PLP-dependent aspartate aminotransferase-like (Major domain)"/>
    <property type="match status" value="1"/>
</dbReference>
<dbReference type="CDD" id="cd06451">
    <property type="entry name" value="AGAT_like"/>
    <property type="match status" value="1"/>
</dbReference>
<evidence type="ECO:0000256" key="8">
    <source>
        <dbReference type="SAM" id="MobiDB-lite"/>
    </source>
</evidence>
<keyword evidence="10" id="KW-0670">Pyruvate</keyword>
<dbReference type="GO" id="GO:0008453">
    <property type="term" value="F:alanine-glyoxylate transaminase activity"/>
    <property type="evidence" value="ECO:0007669"/>
    <property type="project" value="UniProtKB-EC"/>
</dbReference>
<evidence type="ECO:0000256" key="6">
    <source>
        <dbReference type="RuleBase" id="RU004075"/>
    </source>
</evidence>
<dbReference type="InterPro" id="IPR015424">
    <property type="entry name" value="PyrdxlP-dep_Trfase"/>
</dbReference>
<evidence type="ECO:0000256" key="2">
    <source>
        <dbReference type="ARBA" id="ARBA00009236"/>
    </source>
</evidence>
<proteinExistence type="inferred from homology"/>
<dbReference type="InterPro" id="IPR024169">
    <property type="entry name" value="SP_NH2Trfase/AEP_transaminase"/>
</dbReference>
<comment type="cofactor">
    <cofactor evidence="1 7">
        <name>pyridoxal 5'-phosphate</name>
        <dbReference type="ChEBI" id="CHEBI:597326"/>
    </cofactor>
</comment>
<keyword evidence="11" id="KW-1185">Reference proteome</keyword>
<dbReference type="OrthoDB" id="166535at2157"/>
<dbReference type="Proteomes" id="UP000263012">
    <property type="component" value="Chromosome"/>
</dbReference>
<sequence>MARNSETDELVPPDRTLLGPGPSDAHPRVLKAMATPFVGYLDDYYVEVMDDVQELLRMLFCTDNEYTFAVSGTGSAAMETAFANLVEPGETVLVPSNGYFGDRMGQIAERAGGEVVTVDAPWGEPLDPDDVAAAFDRHEPTVFGFVHGETSTGARQTQIPELARIAHDHDAYVIADTVASLGGVEFRTDEWGVDVVYSGSQKCLSAPPGSSPITFNDRAVQKVHDREEPVRSWYLDLEGVWEYWGAERNYHHTGPTATTYALREALRMVEEEGLEDRWARHRRVAGALKAGVEAMGVPLNVDDDHWLPTLNPVQVPDGVDDGRVIDRLMDEHGIEIVGGLGALSGDIFRVGCMGNSARPENITHFIAAFGSILAEEGADVDSDAGAVAAARALEE</sequence>
<evidence type="ECO:0000256" key="3">
    <source>
        <dbReference type="ARBA" id="ARBA00022576"/>
    </source>
</evidence>
<keyword evidence="4 10" id="KW-0808">Transferase</keyword>
<dbReference type="FunFam" id="3.40.640.10:FF:000027">
    <property type="entry name" value="Serine--pyruvate aminotransferase, mitochondrial"/>
    <property type="match status" value="1"/>
</dbReference>
<dbReference type="SUPFAM" id="SSF53383">
    <property type="entry name" value="PLP-dependent transferases"/>
    <property type="match status" value="1"/>
</dbReference>
<dbReference type="InterPro" id="IPR020578">
    <property type="entry name" value="Aminotrans_V_PyrdxlP_BS"/>
</dbReference>
<dbReference type="AlphaFoldDB" id="A0A343TJW4"/>
<evidence type="ECO:0000256" key="5">
    <source>
        <dbReference type="ARBA" id="ARBA00022898"/>
    </source>
</evidence>
<name>A0A343TJW4_9EURY</name>
<evidence type="ECO:0000259" key="9">
    <source>
        <dbReference type="Pfam" id="PF00266"/>
    </source>
</evidence>
<evidence type="ECO:0000313" key="11">
    <source>
        <dbReference type="Proteomes" id="UP000263012"/>
    </source>
</evidence>
<dbReference type="EC" id="2.6.1.44" evidence="10"/>
<evidence type="ECO:0000313" key="10">
    <source>
        <dbReference type="EMBL" id="AUX09386.1"/>
    </source>
</evidence>
<dbReference type="Gene3D" id="3.90.1150.10">
    <property type="entry name" value="Aspartate Aminotransferase, domain 1"/>
    <property type="match status" value="1"/>
</dbReference>
<dbReference type="InterPro" id="IPR015421">
    <property type="entry name" value="PyrdxlP-dep_Trfase_major"/>
</dbReference>
<feature type="region of interest" description="Disordered" evidence="8">
    <location>
        <begin position="1"/>
        <end position="25"/>
    </location>
</feature>
<keyword evidence="5" id="KW-0663">Pyridoxal phosphate</keyword>
<dbReference type="PIRSF" id="PIRSF000524">
    <property type="entry name" value="SPT"/>
    <property type="match status" value="1"/>
</dbReference>
<dbReference type="PANTHER" id="PTHR21152:SF40">
    <property type="entry name" value="ALANINE--GLYOXYLATE AMINOTRANSFERASE"/>
    <property type="match status" value="1"/>
</dbReference>
<dbReference type="GeneID" id="37878115"/>
<dbReference type="EC" id="2.6.1.45" evidence="10"/>
<feature type="domain" description="Aminotransferase class V" evidence="9">
    <location>
        <begin position="46"/>
        <end position="339"/>
    </location>
</feature>
<dbReference type="GO" id="GO:0050281">
    <property type="term" value="F:L-serine-glyoxylate transaminase activity"/>
    <property type="evidence" value="ECO:0007669"/>
    <property type="project" value="UniProtKB-EC"/>
</dbReference>
<dbReference type="KEGG" id="hdf:AArcSl_1758"/>
<dbReference type="RefSeq" id="WP_119817892.1">
    <property type="nucleotide sequence ID" value="NZ_CP025066.1"/>
</dbReference>
<evidence type="ECO:0000256" key="7">
    <source>
        <dbReference type="RuleBase" id="RU004504"/>
    </source>
</evidence>
<dbReference type="GO" id="GO:0019265">
    <property type="term" value="P:glycine biosynthetic process, by transamination of glyoxylate"/>
    <property type="evidence" value="ECO:0007669"/>
    <property type="project" value="TreeGrafter"/>
</dbReference>
<dbReference type="PROSITE" id="PS00595">
    <property type="entry name" value="AA_TRANSFER_CLASS_5"/>
    <property type="match status" value="1"/>
</dbReference>
<dbReference type="InterPro" id="IPR000192">
    <property type="entry name" value="Aminotrans_V_dom"/>
</dbReference>
<comment type="similarity">
    <text evidence="2 6">Belongs to the class-V pyridoxal-phosphate-dependent aminotransferase family.</text>
</comment>
<dbReference type="GO" id="GO:0004760">
    <property type="term" value="F:L-serine-pyruvate transaminase activity"/>
    <property type="evidence" value="ECO:0007669"/>
    <property type="project" value="UniProtKB-EC"/>
</dbReference>
<dbReference type="PANTHER" id="PTHR21152">
    <property type="entry name" value="AMINOTRANSFERASE CLASS V"/>
    <property type="match status" value="1"/>
</dbReference>
<accession>A0A343TJW4</accession>
<dbReference type="InterPro" id="IPR015422">
    <property type="entry name" value="PyrdxlP-dep_Trfase_small"/>
</dbReference>
<protein>
    <submittedName>
        <fullName evidence="10">Alanine-glyoxylate transaminase/serine-glyoxylate transaminase/serine-pyruvate transaminase</fullName>
        <ecNumber evidence="10">2.6.1.44</ecNumber>
        <ecNumber evidence="10">2.6.1.45</ecNumber>
        <ecNumber evidence="10">2.6.1.51</ecNumber>
    </submittedName>
</protein>
<organism evidence="10 11">
    <name type="scientific">Halalkaliarchaeum desulfuricum</name>
    <dbReference type="NCBI Taxonomy" id="2055893"/>
    <lineage>
        <taxon>Archaea</taxon>
        <taxon>Methanobacteriati</taxon>
        <taxon>Methanobacteriota</taxon>
        <taxon>Stenosarchaea group</taxon>
        <taxon>Halobacteria</taxon>
        <taxon>Halobacteriales</taxon>
        <taxon>Haloferacaceae</taxon>
        <taxon>Halalkaliarchaeum</taxon>
    </lineage>
</organism>
<gene>
    <name evidence="10" type="ORF">AArcSl_1758</name>
</gene>